<dbReference type="OrthoDB" id="752507at2759"/>
<evidence type="ECO:0000256" key="2">
    <source>
        <dbReference type="ARBA" id="ARBA00023015"/>
    </source>
</evidence>
<comment type="subcellular location">
    <subcellularLocation>
        <location evidence="1">Nucleus</location>
    </subcellularLocation>
</comment>
<evidence type="ECO:0000259" key="5">
    <source>
        <dbReference type="PROSITE" id="PS50888"/>
    </source>
</evidence>
<keyword evidence="7" id="KW-1185">Reference proteome</keyword>
<keyword evidence="2" id="KW-0805">Transcription regulation</keyword>
<reference evidence="7" key="1">
    <citation type="journal article" date="2014" name="Science">
        <title>The coffee genome provides insight into the convergent evolution of caffeine biosynthesis.</title>
        <authorList>
            <person name="Denoeud F."/>
            <person name="Carretero-Paulet L."/>
            <person name="Dereeper A."/>
            <person name="Droc G."/>
            <person name="Guyot R."/>
            <person name="Pietrella M."/>
            <person name="Zheng C."/>
            <person name="Alberti A."/>
            <person name="Anthony F."/>
            <person name="Aprea G."/>
            <person name="Aury J.M."/>
            <person name="Bento P."/>
            <person name="Bernard M."/>
            <person name="Bocs S."/>
            <person name="Campa C."/>
            <person name="Cenci A."/>
            <person name="Combes M.C."/>
            <person name="Crouzillat D."/>
            <person name="Da Silva C."/>
            <person name="Daddiego L."/>
            <person name="De Bellis F."/>
            <person name="Dussert S."/>
            <person name="Garsmeur O."/>
            <person name="Gayraud T."/>
            <person name="Guignon V."/>
            <person name="Jahn K."/>
            <person name="Jamilloux V."/>
            <person name="Joet T."/>
            <person name="Labadie K."/>
            <person name="Lan T."/>
            <person name="Leclercq J."/>
            <person name="Lepelley M."/>
            <person name="Leroy T."/>
            <person name="Li L.T."/>
            <person name="Librado P."/>
            <person name="Lopez L."/>
            <person name="Munoz A."/>
            <person name="Noel B."/>
            <person name="Pallavicini A."/>
            <person name="Perrotta G."/>
            <person name="Poncet V."/>
            <person name="Pot D."/>
            <person name="Priyono X."/>
            <person name="Rigoreau M."/>
            <person name="Rouard M."/>
            <person name="Rozas J."/>
            <person name="Tranchant-Dubreuil C."/>
            <person name="VanBuren R."/>
            <person name="Zhang Q."/>
            <person name="Andrade A.C."/>
            <person name="Argout X."/>
            <person name="Bertrand B."/>
            <person name="de Kochko A."/>
            <person name="Graziosi G."/>
            <person name="Henry R.J."/>
            <person name="Jayarama X."/>
            <person name="Ming R."/>
            <person name="Nagai C."/>
            <person name="Rounsley S."/>
            <person name="Sankoff D."/>
            <person name="Giuliano G."/>
            <person name="Albert V.A."/>
            <person name="Wincker P."/>
            <person name="Lashermes P."/>
        </authorList>
    </citation>
    <scope>NUCLEOTIDE SEQUENCE [LARGE SCALE GENOMIC DNA]</scope>
    <source>
        <strain evidence="7">cv. DH200-94</strain>
    </source>
</reference>
<protein>
    <recommendedName>
        <fullName evidence="5">BHLH domain-containing protein</fullName>
    </recommendedName>
</protein>
<dbReference type="Pfam" id="PF00010">
    <property type="entry name" value="HLH"/>
    <property type="match status" value="1"/>
</dbReference>
<dbReference type="GO" id="GO:0090575">
    <property type="term" value="C:RNA polymerase II transcription regulator complex"/>
    <property type="evidence" value="ECO:0007669"/>
    <property type="project" value="TreeGrafter"/>
</dbReference>
<dbReference type="GO" id="GO:0000981">
    <property type="term" value="F:DNA-binding transcription factor activity, RNA polymerase II-specific"/>
    <property type="evidence" value="ECO:0007669"/>
    <property type="project" value="TreeGrafter"/>
</dbReference>
<evidence type="ECO:0000313" key="7">
    <source>
        <dbReference type="Proteomes" id="UP000295252"/>
    </source>
</evidence>
<proteinExistence type="predicted"/>
<keyword evidence="3" id="KW-0804">Transcription</keyword>
<keyword evidence="4" id="KW-0539">Nucleus</keyword>
<name>A0A068V1Z5_COFCA</name>
<dbReference type="InterPro" id="IPR036638">
    <property type="entry name" value="HLH_DNA-bd_sf"/>
</dbReference>
<dbReference type="PANTHER" id="PTHR13935:SF63">
    <property type="entry name" value="BHLH DOMAIN-CONTAINING PROTEIN"/>
    <property type="match status" value="1"/>
</dbReference>
<dbReference type="SUPFAM" id="SSF47459">
    <property type="entry name" value="HLH, helix-loop-helix DNA-binding domain"/>
    <property type="match status" value="1"/>
</dbReference>
<evidence type="ECO:0000256" key="1">
    <source>
        <dbReference type="ARBA" id="ARBA00004123"/>
    </source>
</evidence>
<evidence type="ECO:0000256" key="4">
    <source>
        <dbReference type="ARBA" id="ARBA00023242"/>
    </source>
</evidence>
<accession>A0A068V1Z5</accession>
<dbReference type="PROSITE" id="PS50888">
    <property type="entry name" value="BHLH"/>
    <property type="match status" value="1"/>
</dbReference>
<dbReference type="PhylomeDB" id="A0A068V1Z5"/>
<dbReference type="Proteomes" id="UP000295252">
    <property type="component" value="Chromosome VII"/>
</dbReference>
<dbReference type="Gramene" id="CDP14800">
    <property type="protein sequence ID" value="CDP14800"/>
    <property type="gene ID" value="GSCOC_T00042259001"/>
</dbReference>
<gene>
    <name evidence="6" type="ORF">GSCOC_T00042259001</name>
</gene>
<dbReference type="GO" id="GO:0000977">
    <property type="term" value="F:RNA polymerase II transcription regulatory region sequence-specific DNA binding"/>
    <property type="evidence" value="ECO:0007669"/>
    <property type="project" value="TreeGrafter"/>
</dbReference>
<sequence length="224" mass="25493">MERFHPSTSNPKMERRIVEKNRRSHMKDLYARLYGLVPSDSSKENLTVPDQIDEAINYIKSMEKKLEKCKEKKEKLLFGKRPYSGATGETTKITNVEVHDMGPNLDVILLNGLEEQASFYGIIRLLCKEGFEVVNANFSSNGNSVLQVVHDKGGISTSRTETTAVAKRLKELIYGYSRGEVESRLDSWVESRLGPWDFEIEPDILNSNVLELMSPGQFCFLQQL</sequence>
<dbReference type="AlphaFoldDB" id="A0A068V1Z5"/>
<dbReference type="EMBL" id="HG739175">
    <property type="protein sequence ID" value="CDP14800.1"/>
    <property type="molecule type" value="Genomic_DNA"/>
</dbReference>
<feature type="domain" description="BHLH" evidence="5">
    <location>
        <begin position="10"/>
        <end position="62"/>
    </location>
</feature>
<dbReference type="InterPro" id="IPR015660">
    <property type="entry name" value="MASH1/Ascl1a-like"/>
</dbReference>
<evidence type="ECO:0000313" key="6">
    <source>
        <dbReference type="EMBL" id="CDP14800.1"/>
    </source>
</evidence>
<dbReference type="InterPro" id="IPR011598">
    <property type="entry name" value="bHLH_dom"/>
</dbReference>
<dbReference type="OMA" id="KMERRIV"/>
<dbReference type="InParanoid" id="A0A068V1Z5"/>
<organism evidence="6 7">
    <name type="scientific">Coffea canephora</name>
    <name type="common">Robusta coffee</name>
    <dbReference type="NCBI Taxonomy" id="49390"/>
    <lineage>
        <taxon>Eukaryota</taxon>
        <taxon>Viridiplantae</taxon>
        <taxon>Streptophyta</taxon>
        <taxon>Embryophyta</taxon>
        <taxon>Tracheophyta</taxon>
        <taxon>Spermatophyta</taxon>
        <taxon>Magnoliopsida</taxon>
        <taxon>eudicotyledons</taxon>
        <taxon>Gunneridae</taxon>
        <taxon>Pentapetalae</taxon>
        <taxon>asterids</taxon>
        <taxon>lamiids</taxon>
        <taxon>Gentianales</taxon>
        <taxon>Rubiaceae</taxon>
        <taxon>Ixoroideae</taxon>
        <taxon>Gardenieae complex</taxon>
        <taxon>Bertiereae - Coffeeae clade</taxon>
        <taxon>Coffeeae</taxon>
        <taxon>Coffea</taxon>
    </lineage>
</organism>
<dbReference type="Gene3D" id="4.10.280.10">
    <property type="entry name" value="Helix-loop-helix DNA-binding domain"/>
    <property type="match status" value="1"/>
</dbReference>
<dbReference type="STRING" id="49390.A0A068V1Z5"/>
<evidence type="ECO:0000256" key="3">
    <source>
        <dbReference type="ARBA" id="ARBA00023163"/>
    </source>
</evidence>
<dbReference type="PANTHER" id="PTHR13935">
    <property type="entry name" value="ACHAETE-SCUTE TRANSCRIPTION FACTOR-RELATED"/>
    <property type="match status" value="1"/>
</dbReference>
<dbReference type="GO" id="GO:0046983">
    <property type="term" value="F:protein dimerization activity"/>
    <property type="evidence" value="ECO:0007669"/>
    <property type="project" value="InterPro"/>
</dbReference>